<dbReference type="GeneID" id="81600106"/>
<evidence type="ECO:0000313" key="2">
    <source>
        <dbReference type="Proteomes" id="UP001213681"/>
    </source>
</evidence>
<organism evidence="1 2">
    <name type="scientific">Penicillium daleae</name>
    <dbReference type="NCBI Taxonomy" id="63821"/>
    <lineage>
        <taxon>Eukaryota</taxon>
        <taxon>Fungi</taxon>
        <taxon>Dikarya</taxon>
        <taxon>Ascomycota</taxon>
        <taxon>Pezizomycotina</taxon>
        <taxon>Eurotiomycetes</taxon>
        <taxon>Eurotiomycetidae</taxon>
        <taxon>Eurotiales</taxon>
        <taxon>Aspergillaceae</taxon>
        <taxon>Penicillium</taxon>
    </lineage>
</organism>
<reference evidence="1" key="2">
    <citation type="journal article" date="2023" name="IMA Fungus">
        <title>Comparative genomic study of the Penicillium genus elucidates a diverse pangenome and 15 lateral gene transfer events.</title>
        <authorList>
            <person name="Petersen C."/>
            <person name="Sorensen T."/>
            <person name="Nielsen M.R."/>
            <person name="Sondergaard T.E."/>
            <person name="Sorensen J.L."/>
            <person name="Fitzpatrick D.A."/>
            <person name="Frisvad J.C."/>
            <person name="Nielsen K.L."/>
        </authorList>
    </citation>
    <scope>NUCLEOTIDE SEQUENCE</scope>
    <source>
        <strain evidence="1">IBT 16125</strain>
    </source>
</reference>
<accession>A0AAD6C4C7</accession>
<comment type="caution">
    <text evidence="1">The sequence shown here is derived from an EMBL/GenBank/DDBJ whole genome shotgun (WGS) entry which is preliminary data.</text>
</comment>
<protein>
    <submittedName>
        <fullName evidence="1">Uncharacterized protein</fullName>
    </submittedName>
</protein>
<sequence length="81" mass="8421">MGGSIGGIGPRSAVVIEGAIGTVRNKEKGMGLFKSVKYMQYNSTPLLYGVLLFGEERVLACEMGLGWSGRCLLGGAALVLA</sequence>
<gene>
    <name evidence="1" type="ORF">N7458_006481</name>
</gene>
<keyword evidence="2" id="KW-1185">Reference proteome</keyword>
<dbReference type="Proteomes" id="UP001213681">
    <property type="component" value="Unassembled WGS sequence"/>
</dbReference>
<dbReference type="RefSeq" id="XP_056765567.1">
    <property type="nucleotide sequence ID" value="XM_056909863.1"/>
</dbReference>
<reference evidence="1" key="1">
    <citation type="submission" date="2022-12" db="EMBL/GenBank/DDBJ databases">
        <authorList>
            <person name="Petersen C."/>
        </authorList>
    </citation>
    <scope>NUCLEOTIDE SEQUENCE</scope>
    <source>
        <strain evidence="1">IBT 16125</strain>
    </source>
</reference>
<proteinExistence type="predicted"/>
<dbReference type="AlphaFoldDB" id="A0AAD6C4C7"/>
<dbReference type="EMBL" id="JAPVEA010000006">
    <property type="protein sequence ID" value="KAJ5450032.1"/>
    <property type="molecule type" value="Genomic_DNA"/>
</dbReference>
<evidence type="ECO:0000313" key="1">
    <source>
        <dbReference type="EMBL" id="KAJ5450032.1"/>
    </source>
</evidence>
<name>A0AAD6C4C7_9EURO</name>